<feature type="domain" description="Beta-ketoacyl-[acyl-carrier-protein] synthase III C-terminal" evidence="3">
    <location>
        <begin position="252"/>
        <end position="339"/>
    </location>
</feature>
<dbReference type="PANTHER" id="PTHR34069">
    <property type="entry name" value="3-OXOACYL-[ACYL-CARRIER-PROTEIN] SYNTHASE 3"/>
    <property type="match status" value="1"/>
</dbReference>
<evidence type="ECO:0000256" key="2">
    <source>
        <dbReference type="ARBA" id="ARBA00023315"/>
    </source>
</evidence>
<evidence type="ECO:0000313" key="5">
    <source>
        <dbReference type="EMBL" id="GAA3567185.1"/>
    </source>
</evidence>
<evidence type="ECO:0000313" key="6">
    <source>
        <dbReference type="Proteomes" id="UP001500689"/>
    </source>
</evidence>
<organism evidence="5 6">
    <name type="scientific">Amycolatopsis ultiminotia</name>
    <dbReference type="NCBI Taxonomy" id="543629"/>
    <lineage>
        <taxon>Bacteria</taxon>
        <taxon>Bacillati</taxon>
        <taxon>Actinomycetota</taxon>
        <taxon>Actinomycetes</taxon>
        <taxon>Pseudonocardiales</taxon>
        <taxon>Pseudonocardiaceae</taxon>
        <taxon>Amycolatopsis</taxon>
    </lineage>
</organism>
<dbReference type="InterPro" id="IPR013751">
    <property type="entry name" value="ACP_syn_III_N"/>
</dbReference>
<feature type="domain" description="Beta-ketoacyl-[acyl-carrier-protein] synthase III N-terminal" evidence="4">
    <location>
        <begin position="126"/>
        <end position="198"/>
    </location>
</feature>
<accession>A0ABP6XI01</accession>
<keyword evidence="1" id="KW-0808">Transferase</keyword>
<keyword evidence="2" id="KW-0012">Acyltransferase</keyword>
<dbReference type="InterPro" id="IPR013747">
    <property type="entry name" value="ACP_syn_III_C"/>
</dbReference>
<name>A0ABP6XI01_9PSEU</name>
<dbReference type="EMBL" id="BAAAZN010000014">
    <property type="protein sequence ID" value="GAA3567185.1"/>
    <property type="molecule type" value="Genomic_DNA"/>
</dbReference>
<dbReference type="Pfam" id="PF08541">
    <property type="entry name" value="ACP_syn_III_C"/>
    <property type="match status" value="1"/>
</dbReference>
<evidence type="ECO:0000259" key="3">
    <source>
        <dbReference type="Pfam" id="PF08541"/>
    </source>
</evidence>
<dbReference type="PANTHER" id="PTHR34069:SF2">
    <property type="entry name" value="BETA-KETOACYL-[ACYL-CARRIER-PROTEIN] SYNTHASE III"/>
    <property type="match status" value="1"/>
</dbReference>
<protein>
    <submittedName>
        <fullName evidence="5">Ketoacyl-ACP synthase III</fullName>
    </submittedName>
</protein>
<dbReference type="NCBIfam" id="NF006829">
    <property type="entry name" value="PRK09352.1"/>
    <property type="match status" value="1"/>
</dbReference>
<gene>
    <name evidence="5" type="ORF">GCM10022222_58900</name>
</gene>
<evidence type="ECO:0000256" key="1">
    <source>
        <dbReference type="ARBA" id="ARBA00022679"/>
    </source>
</evidence>
<proteinExistence type="predicted"/>
<reference evidence="6" key="1">
    <citation type="journal article" date="2019" name="Int. J. Syst. Evol. Microbiol.">
        <title>The Global Catalogue of Microorganisms (GCM) 10K type strain sequencing project: providing services to taxonomists for standard genome sequencing and annotation.</title>
        <authorList>
            <consortium name="The Broad Institute Genomics Platform"/>
            <consortium name="The Broad Institute Genome Sequencing Center for Infectious Disease"/>
            <person name="Wu L."/>
            <person name="Ma J."/>
        </authorList>
    </citation>
    <scope>NUCLEOTIDE SEQUENCE [LARGE SCALE GENOMIC DNA]</scope>
    <source>
        <strain evidence="6">JCM 16898</strain>
    </source>
</reference>
<dbReference type="Proteomes" id="UP001500689">
    <property type="component" value="Unassembled WGS sequence"/>
</dbReference>
<dbReference type="CDD" id="cd00830">
    <property type="entry name" value="KAS_III"/>
    <property type="match status" value="1"/>
</dbReference>
<comment type="caution">
    <text evidence="5">The sequence shown here is derived from an EMBL/GenBank/DDBJ whole genome shotgun (WGS) entry which is preliminary data.</text>
</comment>
<sequence length="341" mass="35599">MPAALILDRAVGSGLRVPVGILGTGLAVPSTVVTNDDLAQTLDTDDEWIVARTGIRQRRFLEDGRAVSDLCVEAAVQALADSGTRPEELDAIVLATITPDQPLPSTALIVKEALGAHQAIPLDLNQAACAGGVLGFLLGAHLLQNRLLGRVLVIGAEALSRLTDPADRTTRVFFGDAAGAAVLGPTEAGYGLLSWDTGSLLSHSVEVRAGGSATPTTAETAEAGGHFLRMDGRVVWQQATEKLPGSILAAVRRAGLAVADVRHFVLHQANRNIINYVMDQLDVGLERAGVTIDTLGNTGAATVFTVLHGARERGEVARGEHLVIAGIGAGFLWGSLCLRQQ</sequence>
<dbReference type="InterPro" id="IPR016039">
    <property type="entry name" value="Thiolase-like"/>
</dbReference>
<keyword evidence="6" id="KW-1185">Reference proteome</keyword>
<dbReference type="Pfam" id="PF08545">
    <property type="entry name" value="ACP_syn_III"/>
    <property type="match status" value="1"/>
</dbReference>
<dbReference type="Gene3D" id="3.40.47.10">
    <property type="match status" value="1"/>
</dbReference>
<dbReference type="SUPFAM" id="SSF53901">
    <property type="entry name" value="Thiolase-like"/>
    <property type="match status" value="1"/>
</dbReference>
<evidence type="ECO:0000259" key="4">
    <source>
        <dbReference type="Pfam" id="PF08545"/>
    </source>
</evidence>
<dbReference type="RefSeq" id="WP_344865601.1">
    <property type="nucleotide sequence ID" value="NZ_BAAAZN010000014.1"/>
</dbReference>